<sequence>MTDLPPGANAPLPAPRVTATVSCAVPVDVSALLVGPDLRVRSDADLVFFNAPEGPGVRWADAGGRQRVRLDLDAVPADVHAVLIAVSLAGAGTFGAMPPPQARLTDDEGETAASFTVPGLGPERAIVALEIYRRDGRWKVRAVGQGYTGGLAELVEAHGVEVDDPGEQDAAMGTAMGTAVGTAPPAPAVGAPPPPREPSPPQRSSPEPPPRPPSPQPPPSPEGEQPVPQAPSPSEVGYLERCWLVWEDASRSLAAFRAATEHALTLRNDEIAGRAPRGRFEELMRAADERLRADAAQLRDELARVEPQVTAEMAPFDAPSWLTWRPGSDLAEGMLLGRLTIEEMPGLRVPLVLRLPWRRGVWISRGAVPGDSAAYAWSLVTRFLAAVPPGLAGLEVIDAAGLSGAGWLHEFDPVTGARLLGGGVATGPAAAERLRRLLDLVDLRRIGGDPPAGVADGPPVRLAVILDAGAAVAGEEAHHLLRLVEDGPLVGVPVLLVETDTPAEDSVRALRVRQSCNDLPSGEGMIGDSWVGAGWTLTPEVLPDAAGGTRPPALLTHVLTVHARAIAARD</sequence>
<accession>A0A543IJY3</accession>
<feature type="compositionally biased region" description="Pro residues" evidence="2">
    <location>
        <begin position="184"/>
        <end position="221"/>
    </location>
</feature>
<dbReference type="InterPro" id="IPR051324">
    <property type="entry name" value="Stress/Tellurium_Resist"/>
</dbReference>
<organism evidence="4 5">
    <name type="scientific">Actinomadura hallensis</name>
    <dbReference type="NCBI Taxonomy" id="337895"/>
    <lineage>
        <taxon>Bacteria</taxon>
        <taxon>Bacillati</taxon>
        <taxon>Actinomycetota</taxon>
        <taxon>Actinomycetes</taxon>
        <taxon>Streptosporangiales</taxon>
        <taxon>Thermomonosporaceae</taxon>
        <taxon>Actinomadura</taxon>
    </lineage>
</organism>
<keyword evidence="5" id="KW-1185">Reference proteome</keyword>
<proteinExistence type="inferred from homology"/>
<dbReference type="Gene3D" id="2.60.60.30">
    <property type="entry name" value="sav2460 like domains"/>
    <property type="match status" value="1"/>
</dbReference>
<evidence type="ECO:0000313" key="5">
    <source>
        <dbReference type="Proteomes" id="UP000316706"/>
    </source>
</evidence>
<feature type="domain" description="TerD" evidence="3">
    <location>
        <begin position="24"/>
        <end position="157"/>
    </location>
</feature>
<dbReference type="PANTHER" id="PTHR32097">
    <property type="entry name" value="CAMP-BINDING PROTEIN 1-RELATED"/>
    <property type="match status" value="1"/>
</dbReference>
<comment type="caution">
    <text evidence="4">The sequence shown here is derived from an EMBL/GenBank/DDBJ whole genome shotgun (WGS) entry which is preliminary data.</text>
</comment>
<dbReference type="InterPro" id="IPR003325">
    <property type="entry name" value="TerD"/>
</dbReference>
<evidence type="ECO:0000259" key="3">
    <source>
        <dbReference type="Pfam" id="PF02342"/>
    </source>
</evidence>
<dbReference type="CDD" id="cd06974">
    <property type="entry name" value="TerD_like"/>
    <property type="match status" value="1"/>
</dbReference>
<evidence type="ECO:0000256" key="2">
    <source>
        <dbReference type="SAM" id="MobiDB-lite"/>
    </source>
</evidence>
<dbReference type="Pfam" id="PF02342">
    <property type="entry name" value="TerD"/>
    <property type="match status" value="1"/>
</dbReference>
<evidence type="ECO:0000313" key="4">
    <source>
        <dbReference type="EMBL" id="TQM70885.1"/>
    </source>
</evidence>
<dbReference type="OrthoDB" id="4495998at2"/>
<feature type="region of interest" description="Disordered" evidence="2">
    <location>
        <begin position="177"/>
        <end position="234"/>
    </location>
</feature>
<dbReference type="Proteomes" id="UP000316706">
    <property type="component" value="Unassembled WGS sequence"/>
</dbReference>
<dbReference type="RefSeq" id="WP_141972047.1">
    <property type="nucleotide sequence ID" value="NZ_VFPO01000001.1"/>
</dbReference>
<dbReference type="PANTHER" id="PTHR32097:SF4">
    <property type="entry name" value="GENERAL STRESS PROTEIN 16U"/>
    <property type="match status" value="1"/>
</dbReference>
<comment type="similarity">
    <text evidence="1">Belongs to the CAPAB/TerDEXZ family.</text>
</comment>
<gene>
    <name evidence="4" type="ORF">FHX41_4630</name>
</gene>
<name>A0A543IJY3_9ACTN</name>
<reference evidence="4 5" key="1">
    <citation type="submission" date="2019-06" db="EMBL/GenBank/DDBJ databases">
        <title>Sequencing the genomes of 1000 actinobacteria strains.</title>
        <authorList>
            <person name="Klenk H.-P."/>
        </authorList>
    </citation>
    <scope>NUCLEOTIDE SEQUENCE [LARGE SCALE GENOMIC DNA]</scope>
    <source>
        <strain evidence="4 5">DSM 45043</strain>
    </source>
</reference>
<dbReference type="EMBL" id="VFPO01000001">
    <property type="protein sequence ID" value="TQM70885.1"/>
    <property type="molecule type" value="Genomic_DNA"/>
</dbReference>
<dbReference type="AlphaFoldDB" id="A0A543IJY3"/>
<evidence type="ECO:0000256" key="1">
    <source>
        <dbReference type="ARBA" id="ARBA00008775"/>
    </source>
</evidence>
<protein>
    <submittedName>
        <fullName evidence="4">Stress response protein SCP2</fullName>
    </submittedName>
</protein>